<dbReference type="PANTHER" id="PTHR34957:SF1">
    <property type="entry name" value="NUCLEAR TRANSPORT FACTOR 2 (NTF2) FAMILY PROTEIN"/>
    <property type="match status" value="1"/>
</dbReference>
<sequence length="134" mass="14405">MGEQRDAVLVTHQAFYDAIEHGDIDLMSSLWLPGDDTVCVHPGAEPVRGTGAILRSFAVLMANVGYIQFILTDVEVTRRDGVAVVSCVENVLSEAEGEEPTVFAGGRGVATDVLVETPTGWRLWSHHSAPVMEG</sequence>
<dbReference type="Pfam" id="PF13474">
    <property type="entry name" value="SnoaL_3"/>
    <property type="match status" value="1"/>
</dbReference>
<dbReference type="InterPro" id="IPR032710">
    <property type="entry name" value="NTF2-like_dom_sf"/>
</dbReference>
<dbReference type="InterPro" id="IPR037401">
    <property type="entry name" value="SnoaL-like"/>
</dbReference>
<dbReference type="PANTHER" id="PTHR34957">
    <property type="entry name" value="NUCLEAR TRANSPORT FACTOR 2 (NTF2) FAMILY PROTEIN"/>
    <property type="match status" value="1"/>
</dbReference>
<dbReference type="EMBL" id="VDFR01000195">
    <property type="protein sequence ID" value="TNC32105.1"/>
    <property type="molecule type" value="Genomic_DNA"/>
</dbReference>
<dbReference type="Gene3D" id="3.10.450.50">
    <property type="match status" value="1"/>
</dbReference>
<reference evidence="3 4" key="1">
    <citation type="submission" date="2019-05" db="EMBL/GenBank/DDBJ databases">
        <title>Mumia sp. nov., isolated from the intestinal contents of plateau pika (Ochotona curzoniae) in the Qinghai-Tibet plateau of China.</title>
        <authorList>
            <person name="Tian Z."/>
        </authorList>
    </citation>
    <scope>NUCLEOTIDE SEQUENCE [LARGE SCALE GENOMIC DNA]</scope>
    <source>
        <strain evidence="4">527</strain>
        <strain evidence="3">Z527</strain>
    </source>
</reference>
<dbReference type="RefSeq" id="WP_139087153.1">
    <property type="nucleotide sequence ID" value="NZ_VDFR01000177.1"/>
</dbReference>
<evidence type="ECO:0000313" key="2">
    <source>
        <dbReference type="EMBL" id="TNC32105.1"/>
    </source>
</evidence>
<name>A0A5C4MF73_9ACTN</name>
<evidence type="ECO:0000259" key="1">
    <source>
        <dbReference type="Pfam" id="PF13474"/>
    </source>
</evidence>
<accession>A0A5C4MF73</accession>
<dbReference type="EMBL" id="VDFR01000177">
    <property type="protein sequence ID" value="TNC33095.1"/>
    <property type="molecule type" value="Genomic_DNA"/>
</dbReference>
<comment type="caution">
    <text evidence="3">The sequence shown here is derived from an EMBL/GenBank/DDBJ whole genome shotgun (WGS) entry which is preliminary data.</text>
</comment>
<dbReference type="OrthoDB" id="9786718at2"/>
<gene>
    <name evidence="3" type="ORF">FHE65_29450</name>
    <name evidence="2" type="ORF">FHE65_30550</name>
</gene>
<proteinExistence type="predicted"/>
<dbReference type="Proteomes" id="UP000306740">
    <property type="component" value="Unassembled WGS sequence"/>
</dbReference>
<protein>
    <submittedName>
        <fullName evidence="3">DUF4440 domain-containing protein</fullName>
    </submittedName>
</protein>
<evidence type="ECO:0000313" key="3">
    <source>
        <dbReference type="EMBL" id="TNC33095.1"/>
    </source>
</evidence>
<dbReference type="SUPFAM" id="SSF54427">
    <property type="entry name" value="NTF2-like"/>
    <property type="match status" value="1"/>
</dbReference>
<organism evidence="3 4">
    <name type="scientific">Mumia zhuanghuii</name>
    <dbReference type="NCBI Taxonomy" id="2585211"/>
    <lineage>
        <taxon>Bacteria</taxon>
        <taxon>Bacillati</taxon>
        <taxon>Actinomycetota</taxon>
        <taxon>Actinomycetes</taxon>
        <taxon>Propionibacteriales</taxon>
        <taxon>Nocardioidaceae</taxon>
        <taxon>Mumia</taxon>
    </lineage>
</organism>
<evidence type="ECO:0000313" key="4">
    <source>
        <dbReference type="Proteomes" id="UP000306740"/>
    </source>
</evidence>
<feature type="domain" description="SnoaL-like" evidence="1">
    <location>
        <begin position="11"/>
        <end position="130"/>
    </location>
</feature>
<dbReference type="AlphaFoldDB" id="A0A5C4MF73"/>